<protein>
    <submittedName>
        <fullName evidence="1">Uncharacterized protein</fullName>
    </submittedName>
</protein>
<reference evidence="1" key="1">
    <citation type="journal article" date="2013" name="J. Plant Res.">
        <title>Effect of fungi and light on seed germination of three Opuntia species from semiarid lands of central Mexico.</title>
        <authorList>
            <person name="Delgado-Sanchez P."/>
            <person name="Jimenez-Bremont J.F."/>
            <person name="Guerrero-Gonzalez Mde L."/>
            <person name="Flores J."/>
        </authorList>
    </citation>
    <scope>NUCLEOTIDE SEQUENCE</scope>
    <source>
        <tissue evidence="1">Cladode</tissue>
    </source>
</reference>
<evidence type="ECO:0000313" key="1">
    <source>
        <dbReference type="EMBL" id="MBA4625827.1"/>
    </source>
</evidence>
<proteinExistence type="predicted"/>
<name>A0A7C9CUJ7_OPUST</name>
<sequence>MNLRKRKKEPPDPWLSIFDFPIANSYLVDLAISLPISRAPFPAIPFPCPLLDFALFSVSKPFPIYSPPQPVVGLQFTTRSTRGSASTPRMVLSPQFRGPRPGIVERSCQGSRFCTEHGVTEWSLLAVSLVFHLAVFRSEAQRFGLVPESTRPCAEVLAGHGGCQHRRLWVATPSIFGCRHRSKYSGSPWPSSHGLRPRVVCIRSKPPG</sequence>
<dbReference type="AlphaFoldDB" id="A0A7C9CUJ7"/>
<dbReference type="EMBL" id="GISG01053538">
    <property type="protein sequence ID" value="MBA4625827.1"/>
    <property type="molecule type" value="Transcribed_RNA"/>
</dbReference>
<reference evidence="1" key="2">
    <citation type="submission" date="2020-07" db="EMBL/GenBank/DDBJ databases">
        <authorList>
            <person name="Vera ALvarez R."/>
            <person name="Arias-Moreno D.M."/>
            <person name="Jimenez-Jacinto V."/>
            <person name="Jimenez-Bremont J.F."/>
            <person name="Swaminathan K."/>
            <person name="Moose S.P."/>
            <person name="Guerrero-Gonzalez M.L."/>
            <person name="Marino-Ramirez L."/>
            <person name="Landsman D."/>
            <person name="Rodriguez-Kessler M."/>
            <person name="Delgado-Sanchez P."/>
        </authorList>
    </citation>
    <scope>NUCLEOTIDE SEQUENCE</scope>
    <source>
        <tissue evidence="1">Cladode</tissue>
    </source>
</reference>
<accession>A0A7C9CUJ7</accession>
<organism evidence="1">
    <name type="scientific">Opuntia streptacantha</name>
    <name type="common">Prickly pear cactus</name>
    <name type="synonym">Opuntia cardona</name>
    <dbReference type="NCBI Taxonomy" id="393608"/>
    <lineage>
        <taxon>Eukaryota</taxon>
        <taxon>Viridiplantae</taxon>
        <taxon>Streptophyta</taxon>
        <taxon>Embryophyta</taxon>
        <taxon>Tracheophyta</taxon>
        <taxon>Spermatophyta</taxon>
        <taxon>Magnoliopsida</taxon>
        <taxon>eudicotyledons</taxon>
        <taxon>Gunneridae</taxon>
        <taxon>Pentapetalae</taxon>
        <taxon>Caryophyllales</taxon>
        <taxon>Cactineae</taxon>
        <taxon>Cactaceae</taxon>
        <taxon>Opuntioideae</taxon>
        <taxon>Opuntia</taxon>
    </lineage>
</organism>